<feature type="coiled-coil region" evidence="10">
    <location>
        <begin position="321"/>
        <end position="350"/>
    </location>
</feature>
<keyword evidence="11" id="KW-1133">Transmembrane helix</keyword>
<evidence type="ECO:0000256" key="6">
    <source>
        <dbReference type="ARBA" id="ARBA00022777"/>
    </source>
</evidence>
<keyword evidence="6 13" id="KW-0418">Kinase</keyword>
<gene>
    <name evidence="13" type="ORF">SAMN04488006_2526</name>
</gene>
<keyword evidence="14" id="KW-1185">Reference proteome</keyword>
<feature type="domain" description="Histidine kinase" evidence="12">
    <location>
        <begin position="411"/>
        <end position="602"/>
    </location>
</feature>
<dbReference type="GO" id="GO:0016020">
    <property type="term" value="C:membrane"/>
    <property type="evidence" value="ECO:0007669"/>
    <property type="project" value="InterPro"/>
</dbReference>
<dbReference type="PANTHER" id="PTHR24421:SF10">
    <property type="entry name" value="NITRATE_NITRITE SENSOR PROTEIN NARQ"/>
    <property type="match status" value="1"/>
</dbReference>
<comment type="catalytic activity">
    <reaction evidence="1">
        <text>ATP + protein L-histidine = ADP + protein N-phospho-L-histidine.</text>
        <dbReference type="EC" id="2.7.13.3"/>
    </reaction>
</comment>
<evidence type="ECO:0000256" key="3">
    <source>
        <dbReference type="ARBA" id="ARBA00022553"/>
    </source>
</evidence>
<dbReference type="RefSeq" id="WP_090227417.1">
    <property type="nucleotide sequence ID" value="NZ_FOZP01000006.1"/>
</dbReference>
<dbReference type="CDD" id="cd16917">
    <property type="entry name" value="HATPase_UhpB-NarQ-NarX-like"/>
    <property type="match status" value="1"/>
</dbReference>
<dbReference type="EC" id="2.7.13.3" evidence="2"/>
<dbReference type="GO" id="GO:0000155">
    <property type="term" value="F:phosphorelay sensor kinase activity"/>
    <property type="evidence" value="ECO:0007669"/>
    <property type="project" value="InterPro"/>
</dbReference>
<keyword evidence="11" id="KW-0472">Membrane</keyword>
<dbReference type="InterPro" id="IPR050482">
    <property type="entry name" value="Sensor_HK_TwoCompSys"/>
</dbReference>
<sequence>MKLRLAYFFIIFWICNFFAQKTSYSDSLQNAITNLPKEIQLKKIVQFPYDKFVGDISNSEKIIQKGKDLAISLNDSLSLAEIYFKLSQISAYKDKNDQKIDYILTAIKIYENLGETLKAGVAYGQLGYSIKRNDMDKAFYYMRMSIKLIESTNDNTLIDPIYDNYGTLHLLNKNADSALYYHKKSLVLKKQLKDNIGLGYGYANLADTFSELKKFNIAKKYIDSSLTIRQKLNDNYGIAVSYTHIGDINFAEKKYEEAIKNFKKSGDLAKKYKYQHLEKYCAELITQCYLELNDYKNAYAYNKIFQTLKDSTTNIQINTRVAELQIEFETEKKEKEIAQQKEQLLKSELEIKNKNLYALLLGSGLLIFSLVSLGLYKRQQHKKREYLNQLQLKEAQTYSKLQDQRLQISRDLHDNIGSQLTFIISSIDNLKFLTDATNEKLKNKLSEINQFATSTIAQLRDTIWAMNKSEITFEDFYSRTLALIEKAKLVSENIHFNIENKITSKIIFSSIKGMNIFRVFQEAINNTIKYAEATEINIHISENKNAITFLINDNGKGFDKNTTELGNGLENMERRILEIGGEIFINSEINKGTSIKIVCPKN</sequence>
<evidence type="ECO:0000256" key="5">
    <source>
        <dbReference type="ARBA" id="ARBA00022741"/>
    </source>
</evidence>
<evidence type="ECO:0000313" key="13">
    <source>
        <dbReference type="EMBL" id="SFS64738.1"/>
    </source>
</evidence>
<keyword evidence="9" id="KW-0802">TPR repeat</keyword>
<name>A0A1I6RJT2_9FLAO</name>
<evidence type="ECO:0000256" key="9">
    <source>
        <dbReference type="PROSITE-ProRule" id="PRU00339"/>
    </source>
</evidence>
<dbReference type="EMBL" id="FOZP01000006">
    <property type="protein sequence ID" value="SFS64738.1"/>
    <property type="molecule type" value="Genomic_DNA"/>
</dbReference>
<feature type="transmembrane region" description="Helical" evidence="11">
    <location>
        <begin position="356"/>
        <end position="376"/>
    </location>
</feature>
<protein>
    <recommendedName>
        <fullName evidence="2">histidine kinase</fullName>
        <ecNumber evidence="2">2.7.13.3</ecNumber>
    </recommendedName>
</protein>
<dbReference type="InterPro" id="IPR011712">
    <property type="entry name" value="Sig_transdc_His_kin_sub3_dim/P"/>
</dbReference>
<keyword evidence="10" id="KW-0175">Coiled coil</keyword>
<evidence type="ECO:0000256" key="7">
    <source>
        <dbReference type="ARBA" id="ARBA00022840"/>
    </source>
</evidence>
<evidence type="ECO:0000256" key="11">
    <source>
        <dbReference type="SAM" id="Phobius"/>
    </source>
</evidence>
<dbReference type="GO" id="GO:0046983">
    <property type="term" value="F:protein dimerization activity"/>
    <property type="evidence" value="ECO:0007669"/>
    <property type="project" value="InterPro"/>
</dbReference>
<dbReference type="PANTHER" id="PTHR24421">
    <property type="entry name" value="NITRATE/NITRITE SENSOR PROTEIN NARX-RELATED"/>
    <property type="match status" value="1"/>
</dbReference>
<dbReference type="PROSITE" id="PS50109">
    <property type="entry name" value="HIS_KIN"/>
    <property type="match status" value="1"/>
</dbReference>
<dbReference type="STRING" id="593133.SAMN04488006_2526"/>
<dbReference type="Proteomes" id="UP000199312">
    <property type="component" value="Unassembled WGS sequence"/>
</dbReference>
<keyword evidence="4" id="KW-0808">Transferase</keyword>
<dbReference type="InterPro" id="IPR011990">
    <property type="entry name" value="TPR-like_helical_dom_sf"/>
</dbReference>
<evidence type="ECO:0000256" key="1">
    <source>
        <dbReference type="ARBA" id="ARBA00000085"/>
    </source>
</evidence>
<evidence type="ECO:0000256" key="10">
    <source>
        <dbReference type="SAM" id="Coils"/>
    </source>
</evidence>
<keyword evidence="5" id="KW-0547">Nucleotide-binding</keyword>
<dbReference type="SUPFAM" id="SSF48452">
    <property type="entry name" value="TPR-like"/>
    <property type="match status" value="2"/>
</dbReference>
<dbReference type="GO" id="GO:0005524">
    <property type="term" value="F:ATP binding"/>
    <property type="evidence" value="ECO:0007669"/>
    <property type="project" value="UniProtKB-KW"/>
</dbReference>
<keyword evidence="7" id="KW-0067">ATP-binding</keyword>
<keyword evidence="8" id="KW-0902">Two-component regulatory system</keyword>
<evidence type="ECO:0000256" key="2">
    <source>
        <dbReference type="ARBA" id="ARBA00012438"/>
    </source>
</evidence>
<dbReference type="Pfam" id="PF07730">
    <property type="entry name" value="HisKA_3"/>
    <property type="match status" value="1"/>
</dbReference>
<dbReference type="Gene3D" id="3.30.565.10">
    <property type="entry name" value="Histidine kinase-like ATPase, C-terminal domain"/>
    <property type="match status" value="1"/>
</dbReference>
<dbReference type="InterPro" id="IPR005467">
    <property type="entry name" value="His_kinase_dom"/>
</dbReference>
<organism evidence="13 14">
    <name type="scientific">Lutibacter maritimus</name>
    <dbReference type="NCBI Taxonomy" id="593133"/>
    <lineage>
        <taxon>Bacteria</taxon>
        <taxon>Pseudomonadati</taxon>
        <taxon>Bacteroidota</taxon>
        <taxon>Flavobacteriia</taxon>
        <taxon>Flavobacteriales</taxon>
        <taxon>Flavobacteriaceae</taxon>
        <taxon>Lutibacter</taxon>
    </lineage>
</organism>
<keyword evidence="3" id="KW-0597">Phosphoprotein</keyword>
<reference evidence="14" key="1">
    <citation type="submission" date="2016-10" db="EMBL/GenBank/DDBJ databases">
        <authorList>
            <person name="Varghese N."/>
            <person name="Submissions S."/>
        </authorList>
    </citation>
    <scope>NUCLEOTIDE SEQUENCE [LARGE SCALE GENOMIC DNA]</scope>
    <source>
        <strain evidence="14">DSM 24450</strain>
    </source>
</reference>
<accession>A0A1I6RJT2</accession>
<dbReference type="InterPro" id="IPR003594">
    <property type="entry name" value="HATPase_dom"/>
</dbReference>
<keyword evidence="11" id="KW-0812">Transmembrane</keyword>
<dbReference type="InterPro" id="IPR019734">
    <property type="entry name" value="TPR_rpt"/>
</dbReference>
<proteinExistence type="predicted"/>
<evidence type="ECO:0000259" key="12">
    <source>
        <dbReference type="PROSITE" id="PS50109"/>
    </source>
</evidence>
<dbReference type="Pfam" id="PF02518">
    <property type="entry name" value="HATPase_c"/>
    <property type="match status" value="1"/>
</dbReference>
<dbReference type="Gene3D" id="1.20.5.1930">
    <property type="match status" value="1"/>
</dbReference>
<evidence type="ECO:0000313" key="14">
    <source>
        <dbReference type="Proteomes" id="UP000199312"/>
    </source>
</evidence>
<dbReference type="InterPro" id="IPR036890">
    <property type="entry name" value="HATPase_C_sf"/>
</dbReference>
<dbReference type="SUPFAM" id="SSF55874">
    <property type="entry name" value="ATPase domain of HSP90 chaperone/DNA topoisomerase II/histidine kinase"/>
    <property type="match status" value="1"/>
</dbReference>
<dbReference type="PROSITE" id="PS50005">
    <property type="entry name" value="TPR"/>
    <property type="match status" value="1"/>
</dbReference>
<evidence type="ECO:0000256" key="4">
    <source>
        <dbReference type="ARBA" id="ARBA00022679"/>
    </source>
</evidence>
<feature type="repeat" description="TPR" evidence="9">
    <location>
        <begin position="239"/>
        <end position="272"/>
    </location>
</feature>
<dbReference type="AlphaFoldDB" id="A0A1I6RJT2"/>
<dbReference type="OrthoDB" id="9778366at2"/>
<evidence type="ECO:0000256" key="8">
    <source>
        <dbReference type="ARBA" id="ARBA00023012"/>
    </source>
</evidence>
<dbReference type="Gene3D" id="1.25.40.10">
    <property type="entry name" value="Tetratricopeptide repeat domain"/>
    <property type="match status" value="1"/>
</dbReference>
<dbReference type="SMART" id="SM00028">
    <property type="entry name" value="TPR"/>
    <property type="match status" value="3"/>
</dbReference>